<comment type="caution">
    <text evidence="4">The sequence shown here is derived from an EMBL/GenBank/DDBJ whole genome shotgun (WGS) entry which is preliminary data.</text>
</comment>
<feature type="domain" description="SH3b" evidence="3">
    <location>
        <begin position="228"/>
        <end position="294"/>
    </location>
</feature>
<evidence type="ECO:0000259" key="3">
    <source>
        <dbReference type="PROSITE" id="PS51781"/>
    </source>
</evidence>
<evidence type="ECO:0000313" key="5">
    <source>
        <dbReference type="Proteomes" id="UP000621307"/>
    </source>
</evidence>
<keyword evidence="2" id="KW-0812">Transmembrane</keyword>
<name>A0ABR8BRX8_9NOSO</name>
<accession>A0ABR8BRX8</accession>
<keyword evidence="2" id="KW-1133">Transmembrane helix</keyword>
<protein>
    <submittedName>
        <fullName evidence="4">SH3 domain-containing protein</fullName>
    </submittedName>
</protein>
<evidence type="ECO:0000313" key="4">
    <source>
        <dbReference type="EMBL" id="MBD2255698.1"/>
    </source>
</evidence>
<sequence>MEDLIKKIISKHPKSTAVGIFVFLFFICSTTIINTPQSSNKYHPEIKSAEIDSDTDSSSTDLTYPEKAEEDSKYQDEPKSDSSHSLNETIPALVKKTGSDFSYETPGNVQLNDKEILVTYVRTEKCNEELPEDIWQQEWEAKFDLTSNTWTDKVREISSCLGKSKQDWINFNTHPSRFSIETEGSQIIIRADAQDYDNSLIMKDTLVIKYANPKLVTANEQITHQSSTDNRFVQAGDGYANLRSYPSTEVEVLAKIPNGTSVTILSEETNSAGQVWYKVQVDDKIGWLYSGLVN</sequence>
<feature type="region of interest" description="Disordered" evidence="1">
    <location>
        <begin position="48"/>
        <end position="87"/>
    </location>
</feature>
<dbReference type="RefSeq" id="WP_190572777.1">
    <property type="nucleotide sequence ID" value="NZ_JACJQL010000117.1"/>
</dbReference>
<organism evidence="4 5">
    <name type="scientific">Nostoc parmelioides FACHB-3921</name>
    <dbReference type="NCBI Taxonomy" id="2692909"/>
    <lineage>
        <taxon>Bacteria</taxon>
        <taxon>Bacillati</taxon>
        <taxon>Cyanobacteriota</taxon>
        <taxon>Cyanophyceae</taxon>
        <taxon>Nostocales</taxon>
        <taxon>Nostocaceae</taxon>
        <taxon>Nostoc</taxon>
    </lineage>
</organism>
<feature type="compositionally biased region" description="Basic and acidic residues" evidence="1">
    <location>
        <begin position="64"/>
        <end position="82"/>
    </location>
</feature>
<dbReference type="PROSITE" id="PS51781">
    <property type="entry name" value="SH3B"/>
    <property type="match status" value="1"/>
</dbReference>
<feature type="transmembrane region" description="Helical" evidence="2">
    <location>
        <begin position="16"/>
        <end position="33"/>
    </location>
</feature>
<keyword evidence="2" id="KW-0472">Membrane</keyword>
<dbReference type="EMBL" id="JACJQL010000117">
    <property type="protein sequence ID" value="MBD2255698.1"/>
    <property type="molecule type" value="Genomic_DNA"/>
</dbReference>
<dbReference type="Gene3D" id="2.30.30.40">
    <property type="entry name" value="SH3 Domains"/>
    <property type="match status" value="1"/>
</dbReference>
<proteinExistence type="predicted"/>
<gene>
    <name evidence="4" type="ORF">H6G14_31405</name>
</gene>
<dbReference type="InterPro" id="IPR003646">
    <property type="entry name" value="SH3-like_bac-type"/>
</dbReference>
<evidence type="ECO:0000256" key="2">
    <source>
        <dbReference type="SAM" id="Phobius"/>
    </source>
</evidence>
<dbReference type="Proteomes" id="UP000621307">
    <property type="component" value="Unassembled WGS sequence"/>
</dbReference>
<evidence type="ECO:0000256" key="1">
    <source>
        <dbReference type="SAM" id="MobiDB-lite"/>
    </source>
</evidence>
<dbReference type="Pfam" id="PF08239">
    <property type="entry name" value="SH3_3"/>
    <property type="match status" value="1"/>
</dbReference>
<reference evidence="4 5" key="1">
    <citation type="journal article" date="2020" name="ISME J.">
        <title>Comparative genomics reveals insights into cyanobacterial evolution and habitat adaptation.</title>
        <authorList>
            <person name="Chen M.Y."/>
            <person name="Teng W.K."/>
            <person name="Zhao L."/>
            <person name="Hu C.X."/>
            <person name="Zhou Y.K."/>
            <person name="Han B.P."/>
            <person name="Song L.R."/>
            <person name="Shu W.S."/>
        </authorList>
    </citation>
    <scope>NUCLEOTIDE SEQUENCE [LARGE SCALE GENOMIC DNA]</scope>
    <source>
        <strain evidence="4 5">FACHB-3921</strain>
    </source>
</reference>
<keyword evidence="5" id="KW-1185">Reference proteome</keyword>